<reference evidence="2" key="1">
    <citation type="submission" date="2017-05" db="EMBL/GenBank/DDBJ databases">
        <title>Physiological properties and genetic analysis related to exopolysaccharide production of fresh-water unicellular cyanobacterium Aphanothece sacrum, Suizenji Nori, that has been cultured as a food source in Japan.</title>
        <authorList>
            <person name="Kanesaki Y."/>
            <person name="Yoshikawa S."/>
            <person name="Ohki K."/>
        </authorList>
    </citation>
    <scope>NUCLEOTIDE SEQUENCE [LARGE SCALE GENOMIC DNA]</scope>
    <source>
        <strain evidence="2">FPU1</strain>
    </source>
</reference>
<keyword evidence="2" id="KW-1185">Reference proteome</keyword>
<accession>A0A401IBW5</accession>
<gene>
    <name evidence="1" type="ORF">AsFPU1_0121</name>
</gene>
<evidence type="ECO:0000313" key="1">
    <source>
        <dbReference type="EMBL" id="GBF78732.1"/>
    </source>
</evidence>
<comment type="caution">
    <text evidence="1">The sequence shown here is derived from an EMBL/GenBank/DDBJ whole genome shotgun (WGS) entry which is preliminary data.</text>
</comment>
<sequence length="49" mass="5472">MSEDVRMKGSEFIRKIKKLAKKRGIEAYVDKKRGKGSHVTLYFGAGVGT</sequence>
<organism evidence="1 2">
    <name type="scientific">Aphanothece sacrum FPU1</name>
    <dbReference type="NCBI Taxonomy" id="1920663"/>
    <lineage>
        <taxon>Bacteria</taxon>
        <taxon>Bacillati</taxon>
        <taxon>Cyanobacteriota</taxon>
        <taxon>Cyanophyceae</taxon>
        <taxon>Oscillatoriophycideae</taxon>
        <taxon>Chroococcales</taxon>
        <taxon>Aphanothecaceae</taxon>
        <taxon>Aphanothece</taxon>
    </lineage>
</organism>
<dbReference type="Proteomes" id="UP000287247">
    <property type="component" value="Unassembled WGS sequence"/>
</dbReference>
<protein>
    <submittedName>
        <fullName evidence="1">Uncharacterized protein</fullName>
    </submittedName>
</protein>
<dbReference type="AlphaFoldDB" id="A0A401IBW5"/>
<evidence type="ECO:0000313" key="2">
    <source>
        <dbReference type="Proteomes" id="UP000287247"/>
    </source>
</evidence>
<name>A0A401IBW5_APHSA</name>
<dbReference type="EMBL" id="BDQK01000001">
    <property type="protein sequence ID" value="GBF78732.1"/>
    <property type="molecule type" value="Genomic_DNA"/>
</dbReference>
<proteinExistence type="predicted"/>